<evidence type="ECO:0000313" key="1">
    <source>
        <dbReference type="EMBL" id="MBC3796079.1"/>
    </source>
</evidence>
<dbReference type="Proteomes" id="UP000653358">
    <property type="component" value="Unassembled WGS sequence"/>
</dbReference>
<proteinExistence type="predicted"/>
<accession>A0ABR6WHW8</accession>
<comment type="caution">
    <text evidence="1">The sequence shown here is derived from an EMBL/GenBank/DDBJ whole genome shotgun (WGS) entry which is preliminary data.</text>
</comment>
<gene>
    <name evidence="1" type="ORF">GH807_03320</name>
</gene>
<dbReference type="RefSeq" id="WP_148602858.1">
    <property type="nucleotide sequence ID" value="NZ_RXYB01000004.1"/>
</dbReference>
<reference evidence="1 2" key="1">
    <citation type="journal article" date="2020" name="mSystems">
        <title>Defining Genomic and Predicted Metabolic Features of the Acetobacterium Genus.</title>
        <authorList>
            <person name="Ross D.E."/>
            <person name="Marshall C.W."/>
            <person name="Gulliver D."/>
            <person name="May H.D."/>
            <person name="Norman R.S."/>
        </authorList>
    </citation>
    <scope>NUCLEOTIDE SEQUENCE [LARGE SCALE GENOMIC DNA]</scope>
    <source>
        <strain evidence="1 2">DSM 9173</strain>
    </source>
</reference>
<sequence>MYSSGTTGLVINMLSVGENITVDFLLSFETEKYISAFIEILKAAELDFKVSEQIEFRTPGDTICIQAQVVA</sequence>
<name>A0ABR6WHW8_9FIRM</name>
<evidence type="ECO:0000313" key="2">
    <source>
        <dbReference type="Proteomes" id="UP000653358"/>
    </source>
</evidence>
<protein>
    <submittedName>
        <fullName evidence="1">Uncharacterized protein</fullName>
    </submittedName>
</protein>
<keyword evidence="2" id="KW-1185">Reference proteome</keyword>
<organism evidence="1 2">
    <name type="scientific">Acetobacterium tundrae</name>
    <dbReference type="NCBI Taxonomy" id="132932"/>
    <lineage>
        <taxon>Bacteria</taxon>
        <taxon>Bacillati</taxon>
        <taxon>Bacillota</taxon>
        <taxon>Clostridia</taxon>
        <taxon>Eubacteriales</taxon>
        <taxon>Eubacteriaceae</taxon>
        <taxon>Acetobacterium</taxon>
    </lineage>
</organism>
<dbReference type="EMBL" id="WJBB01000003">
    <property type="protein sequence ID" value="MBC3796079.1"/>
    <property type="molecule type" value="Genomic_DNA"/>
</dbReference>